<dbReference type="EMBL" id="JAACJL010000045">
    <property type="protein sequence ID" value="KAF4613727.1"/>
    <property type="molecule type" value="Genomic_DNA"/>
</dbReference>
<feature type="region of interest" description="Disordered" evidence="1">
    <location>
        <begin position="44"/>
        <end position="68"/>
    </location>
</feature>
<dbReference type="Pfam" id="PF08219">
    <property type="entry name" value="TOM13"/>
    <property type="match status" value="1"/>
</dbReference>
<dbReference type="PANTHER" id="PTHR28241">
    <property type="entry name" value="MITOCHONDRIAL IMPORT PROTEIN 1"/>
    <property type="match status" value="1"/>
</dbReference>
<dbReference type="GO" id="GO:0045040">
    <property type="term" value="P:protein insertion into mitochondrial outer membrane"/>
    <property type="evidence" value="ECO:0007669"/>
    <property type="project" value="TreeGrafter"/>
</dbReference>
<comment type="caution">
    <text evidence="2">The sequence shown here is derived from an EMBL/GenBank/DDBJ whole genome shotgun (WGS) entry which is preliminary data.</text>
</comment>
<dbReference type="PANTHER" id="PTHR28241:SF1">
    <property type="entry name" value="MITOCHONDRIAL IMPORT PROTEIN 1"/>
    <property type="match status" value="1"/>
</dbReference>
<gene>
    <name evidence="2" type="ORF">D9613_007767</name>
</gene>
<dbReference type="InterPro" id="IPR013262">
    <property type="entry name" value="OMP_MIM1/TOM13_mt"/>
</dbReference>
<keyword evidence="3" id="KW-1185">Reference proteome</keyword>
<proteinExistence type="predicted"/>
<feature type="region of interest" description="Disordered" evidence="1">
    <location>
        <begin position="107"/>
        <end position="220"/>
    </location>
</feature>
<dbReference type="GO" id="GO:0070096">
    <property type="term" value="P:mitochondrial outer membrane translocase complex assembly"/>
    <property type="evidence" value="ECO:0007669"/>
    <property type="project" value="TreeGrafter"/>
</dbReference>
<evidence type="ECO:0000313" key="3">
    <source>
        <dbReference type="Proteomes" id="UP000521872"/>
    </source>
</evidence>
<organism evidence="2 3">
    <name type="scientific">Agrocybe pediades</name>
    <dbReference type="NCBI Taxonomy" id="84607"/>
    <lineage>
        <taxon>Eukaryota</taxon>
        <taxon>Fungi</taxon>
        <taxon>Dikarya</taxon>
        <taxon>Basidiomycota</taxon>
        <taxon>Agaricomycotina</taxon>
        <taxon>Agaricomycetes</taxon>
        <taxon>Agaricomycetidae</taxon>
        <taxon>Agaricales</taxon>
        <taxon>Agaricineae</taxon>
        <taxon>Strophariaceae</taxon>
        <taxon>Agrocybe</taxon>
    </lineage>
</organism>
<dbReference type="AlphaFoldDB" id="A0A8H4QM88"/>
<name>A0A8H4QM88_9AGAR</name>
<evidence type="ECO:0000313" key="2">
    <source>
        <dbReference type="EMBL" id="KAF4613727.1"/>
    </source>
</evidence>
<feature type="region of interest" description="Disordered" evidence="1">
    <location>
        <begin position="287"/>
        <end position="307"/>
    </location>
</feature>
<dbReference type="Proteomes" id="UP000521872">
    <property type="component" value="Unassembled WGS sequence"/>
</dbReference>
<feature type="compositionally biased region" description="Polar residues" evidence="1">
    <location>
        <begin position="171"/>
        <end position="184"/>
    </location>
</feature>
<feature type="compositionally biased region" description="Low complexity" evidence="1">
    <location>
        <begin position="50"/>
        <end position="65"/>
    </location>
</feature>
<evidence type="ECO:0000256" key="1">
    <source>
        <dbReference type="SAM" id="MobiDB-lite"/>
    </source>
</evidence>
<protein>
    <submittedName>
        <fullName evidence="2">Uncharacterized protein</fullName>
    </submittedName>
</protein>
<sequence length="307" mass="33358">MSEPVPSNESLDILESALDQAFTAPLTVEVEAPAKVEEPIVAQEAKETAQESVQDVESSQSSSLEDSWKAEYEAQVQSWRARSAEEREKAEKERLRWEAIRAIEKEEAAKRKAAGIPEETNDATVPQLQVEENWENVPRDAASTEPTNTLTLGDSTFLSPLSTQPEPPTAIPTTQSQNDSTPADSQKWENVASVTSSYPSLSFPEHTESPPSQPEPAPQQAPVSVTLAIFDSSLSTRTRVTALFSSLAVNLLLPFVNGVMLGFGEIFAKNVVMGWFNNKFSGSGSTAANVGLKSSSREQRKKSSIFG</sequence>
<dbReference type="GO" id="GO:0005741">
    <property type="term" value="C:mitochondrial outer membrane"/>
    <property type="evidence" value="ECO:0007669"/>
    <property type="project" value="InterPro"/>
</dbReference>
<feature type="compositionally biased region" description="Polar residues" evidence="1">
    <location>
        <begin position="144"/>
        <end position="164"/>
    </location>
</feature>
<reference evidence="2 3" key="1">
    <citation type="submission" date="2019-12" db="EMBL/GenBank/DDBJ databases">
        <authorList>
            <person name="Floudas D."/>
            <person name="Bentzer J."/>
            <person name="Ahren D."/>
            <person name="Johansson T."/>
            <person name="Persson P."/>
            <person name="Tunlid A."/>
        </authorList>
    </citation>
    <scope>NUCLEOTIDE SEQUENCE [LARGE SCALE GENOMIC DNA]</scope>
    <source>
        <strain evidence="2 3">CBS 102.39</strain>
    </source>
</reference>
<accession>A0A8H4QM88</accession>